<reference evidence="1 2" key="1">
    <citation type="journal article" date="2014" name="Int. J. Syst. Evol. Microbiol.">
        <title>Complete genome sequence of Corynebacterium casei LMG S-19264T (=DSM 44701T), isolated from a smear-ripened cheese.</title>
        <authorList>
            <consortium name="US DOE Joint Genome Institute (JGI-PGF)"/>
            <person name="Walter F."/>
            <person name="Albersmeier A."/>
            <person name="Kalinowski J."/>
            <person name="Ruckert C."/>
        </authorList>
    </citation>
    <scope>NUCLEOTIDE SEQUENCE [LARGE SCALE GENOMIC DNA]</scope>
    <source>
        <strain evidence="1 2">CGMCC 1.15286</strain>
    </source>
</reference>
<dbReference type="NCBIfam" id="NF033524">
    <property type="entry name" value="lasso_PadeA_fam"/>
    <property type="match status" value="1"/>
</dbReference>
<evidence type="ECO:0000313" key="2">
    <source>
        <dbReference type="Proteomes" id="UP000600247"/>
    </source>
</evidence>
<organism evidence="1 2">
    <name type="scientific">Paenibacillus radicis</name>
    <name type="common">ex Gao et al. 2016</name>
    <dbReference type="NCBI Taxonomy" id="1737354"/>
    <lineage>
        <taxon>Bacteria</taxon>
        <taxon>Bacillati</taxon>
        <taxon>Bacillota</taxon>
        <taxon>Bacilli</taxon>
        <taxon>Bacillales</taxon>
        <taxon>Paenibacillaceae</taxon>
        <taxon>Paenibacillus</taxon>
    </lineage>
</organism>
<evidence type="ECO:0008006" key="3">
    <source>
        <dbReference type="Google" id="ProtNLM"/>
    </source>
</evidence>
<comment type="caution">
    <text evidence="1">The sequence shown here is derived from an EMBL/GenBank/DDBJ whole genome shotgun (WGS) entry which is preliminary data.</text>
</comment>
<dbReference type="RefSeq" id="WP_188890613.1">
    <property type="nucleotide sequence ID" value="NZ_BMHY01000007.1"/>
</dbReference>
<dbReference type="AlphaFoldDB" id="A0A917HER1"/>
<proteinExistence type="predicted"/>
<keyword evidence="2" id="KW-1185">Reference proteome</keyword>
<dbReference type="EMBL" id="BMHY01000007">
    <property type="protein sequence ID" value="GGG76533.1"/>
    <property type="molecule type" value="Genomic_DNA"/>
</dbReference>
<name>A0A917HER1_9BACL</name>
<sequence length="43" mass="5171">MKKQWEAPELETLDVKMTFDEGDAETQTLHWPPKSGGWWPWPW</sequence>
<protein>
    <recommendedName>
        <fullName evidence="3">Paeninodin family lasso peptide</fullName>
    </recommendedName>
</protein>
<gene>
    <name evidence="1" type="ORF">GCM10010918_36320</name>
</gene>
<accession>A0A917HER1</accession>
<evidence type="ECO:0000313" key="1">
    <source>
        <dbReference type="EMBL" id="GGG76533.1"/>
    </source>
</evidence>
<dbReference type="InterPro" id="IPR049825">
    <property type="entry name" value="Lasso_PadeA-like"/>
</dbReference>
<dbReference type="Proteomes" id="UP000600247">
    <property type="component" value="Unassembled WGS sequence"/>
</dbReference>